<evidence type="ECO:0008006" key="4">
    <source>
        <dbReference type="Google" id="ProtNLM"/>
    </source>
</evidence>
<dbReference type="AlphaFoldDB" id="A0A165R3Y0"/>
<feature type="chain" id="PRO_5007865496" description="Secreted protein" evidence="1">
    <location>
        <begin position="23"/>
        <end position="126"/>
    </location>
</feature>
<name>A0A165R3Y0_9APHY</name>
<evidence type="ECO:0000256" key="1">
    <source>
        <dbReference type="SAM" id="SignalP"/>
    </source>
</evidence>
<organism evidence="2 3">
    <name type="scientific">Daedalea quercina L-15889</name>
    <dbReference type="NCBI Taxonomy" id="1314783"/>
    <lineage>
        <taxon>Eukaryota</taxon>
        <taxon>Fungi</taxon>
        <taxon>Dikarya</taxon>
        <taxon>Basidiomycota</taxon>
        <taxon>Agaricomycotina</taxon>
        <taxon>Agaricomycetes</taxon>
        <taxon>Polyporales</taxon>
        <taxon>Fomitopsis</taxon>
    </lineage>
</organism>
<gene>
    <name evidence="2" type="ORF">DAEQUDRAFT_215519</name>
</gene>
<feature type="signal peptide" evidence="1">
    <location>
        <begin position="1"/>
        <end position="22"/>
    </location>
</feature>
<sequence length="126" mass="14341">MLHLVCDLLLLAILMPQAGICADEVRSRGCVNHPLVCAAFAKLFAIVRDLVVRYQSNWNRGRPVGARTFRRRNGRTGSGSDSGIRSFAIIPQKRLHAILHCPKSRREHMWHLFLSQGPRSERAYHE</sequence>
<accession>A0A165R3Y0</accession>
<evidence type="ECO:0000313" key="3">
    <source>
        <dbReference type="Proteomes" id="UP000076727"/>
    </source>
</evidence>
<evidence type="ECO:0000313" key="2">
    <source>
        <dbReference type="EMBL" id="KZT70273.1"/>
    </source>
</evidence>
<proteinExistence type="predicted"/>
<keyword evidence="1" id="KW-0732">Signal</keyword>
<keyword evidence="3" id="KW-1185">Reference proteome</keyword>
<dbReference type="Proteomes" id="UP000076727">
    <property type="component" value="Unassembled WGS sequence"/>
</dbReference>
<protein>
    <recommendedName>
        <fullName evidence="4">Secreted protein</fullName>
    </recommendedName>
</protein>
<dbReference type="EMBL" id="KV429052">
    <property type="protein sequence ID" value="KZT70273.1"/>
    <property type="molecule type" value="Genomic_DNA"/>
</dbReference>
<reference evidence="2 3" key="1">
    <citation type="journal article" date="2016" name="Mol. Biol. Evol.">
        <title>Comparative Genomics of Early-Diverging Mushroom-Forming Fungi Provides Insights into the Origins of Lignocellulose Decay Capabilities.</title>
        <authorList>
            <person name="Nagy L.G."/>
            <person name="Riley R."/>
            <person name="Tritt A."/>
            <person name="Adam C."/>
            <person name="Daum C."/>
            <person name="Floudas D."/>
            <person name="Sun H."/>
            <person name="Yadav J.S."/>
            <person name="Pangilinan J."/>
            <person name="Larsson K.H."/>
            <person name="Matsuura K."/>
            <person name="Barry K."/>
            <person name="Labutti K."/>
            <person name="Kuo R."/>
            <person name="Ohm R.A."/>
            <person name="Bhattacharya S.S."/>
            <person name="Shirouzu T."/>
            <person name="Yoshinaga Y."/>
            <person name="Martin F.M."/>
            <person name="Grigoriev I.V."/>
            <person name="Hibbett D.S."/>
        </authorList>
    </citation>
    <scope>NUCLEOTIDE SEQUENCE [LARGE SCALE GENOMIC DNA]</scope>
    <source>
        <strain evidence="2 3">L-15889</strain>
    </source>
</reference>